<evidence type="ECO:0000313" key="3">
    <source>
        <dbReference type="EMBL" id="WMW80925.1"/>
    </source>
</evidence>
<feature type="signal peptide" evidence="1">
    <location>
        <begin position="1"/>
        <end position="21"/>
    </location>
</feature>
<accession>A0ABY9RJU3</accession>
<keyword evidence="4" id="KW-1185">Reference proteome</keyword>
<organism evidence="3 4">
    <name type="scientific">Undibacterium cyanobacteriorum</name>
    <dbReference type="NCBI Taxonomy" id="3073561"/>
    <lineage>
        <taxon>Bacteria</taxon>
        <taxon>Pseudomonadati</taxon>
        <taxon>Pseudomonadota</taxon>
        <taxon>Betaproteobacteria</taxon>
        <taxon>Burkholderiales</taxon>
        <taxon>Oxalobacteraceae</taxon>
        <taxon>Undibacterium</taxon>
    </lineage>
</organism>
<feature type="domain" description="Peptidase M61 N-terminal" evidence="2">
    <location>
        <begin position="30"/>
        <end position="189"/>
    </location>
</feature>
<gene>
    <name evidence="3" type="ORF">RF679_01265</name>
</gene>
<dbReference type="Gene3D" id="2.60.40.3650">
    <property type="match status" value="1"/>
</dbReference>
<evidence type="ECO:0000313" key="4">
    <source>
        <dbReference type="Proteomes" id="UP001181355"/>
    </source>
</evidence>
<dbReference type="SUPFAM" id="SSF55486">
    <property type="entry name" value="Metalloproteases ('zincins'), catalytic domain"/>
    <property type="match status" value="1"/>
</dbReference>
<protein>
    <recommendedName>
        <fullName evidence="2">Peptidase M61 N-terminal domain-containing protein</fullName>
    </recommendedName>
</protein>
<sequence length="473" mass="53724">MKLFTLIAALSLTCAAQTSYAARPITDIKLAFDEQRPRQIKVEVKWQAQSSILHMADWGAEQFPDGWAHFVKDLSVTDTQNKALIVNFNGKDQWQTSATPGQQLTLRYTVDMSHDQHAWPHGLDEAAYVKEDAIFSTGQALFVVPKDAESFKVSFDLPKTWKSSTPWPKENHSYKVESYDALVSNVMMVGRHHEMVFKEGDFAVTVAVGQARRASVPMIEKVMRPAIREYVRLFGGVPKNNYLVTLHEGLTDGGGFDSSYSLLASEDFHQGNIIEWGHLVTHETLHMWNGTGMHPDANLEWVKEGFSEYYTFLTLYKLGIIDDQLLSKKFENHSRRVFAHRDGTALIDTVKNKQKYWDFMYGGGAIMALVLDHEIRQATSGKKTLENVMHRLFSQYNGKSFNLEQFIAVVNETAGKDLTPLFQRYVIGKEKPDMKAAFAQLGFELVPTTTREIYLIDQANGKSLRRKWVGLKN</sequence>
<evidence type="ECO:0000259" key="2">
    <source>
        <dbReference type="Pfam" id="PF17899"/>
    </source>
</evidence>
<name>A0ABY9RJU3_9BURK</name>
<keyword evidence="1" id="KW-0732">Signal</keyword>
<evidence type="ECO:0000256" key="1">
    <source>
        <dbReference type="SAM" id="SignalP"/>
    </source>
</evidence>
<feature type="chain" id="PRO_5047470858" description="Peptidase M61 N-terminal domain-containing protein" evidence="1">
    <location>
        <begin position="22"/>
        <end position="473"/>
    </location>
</feature>
<dbReference type="InterPro" id="IPR027268">
    <property type="entry name" value="Peptidase_M4/M1_CTD_sf"/>
</dbReference>
<dbReference type="Gene3D" id="1.10.390.10">
    <property type="entry name" value="Neutral Protease Domain 2"/>
    <property type="match status" value="1"/>
</dbReference>
<proteinExistence type="predicted"/>
<dbReference type="Proteomes" id="UP001181355">
    <property type="component" value="Chromosome"/>
</dbReference>
<dbReference type="EMBL" id="CP133720">
    <property type="protein sequence ID" value="WMW80925.1"/>
    <property type="molecule type" value="Genomic_DNA"/>
</dbReference>
<dbReference type="Pfam" id="PF17899">
    <property type="entry name" value="Peptidase_M61_N"/>
    <property type="match status" value="1"/>
</dbReference>
<dbReference type="InterPro" id="IPR040756">
    <property type="entry name" value="Peptidase_M61_N"/>
</dbReference>
<dbReference type="RefSeq" id="WP_309482416.1">
    <property type="nucleotide sequence ID" value="NZ_CP133720.1"/>
</dbReference>
<reference evidence="3" key="1">
    <citation type="submission" date="2023-09" db="EMBL/GenBank/DDBJ databases">
        <title>Undibacterium sp. 20NA77.5 isolated from freshwater.</title>
        <authorList>
            <person name="Le V."/>
            <person name="Ko S.-R."/>
            <person name="Ahn C.-Y."/>
            <person name="Oh H.-M."/>
        </authorList>
    </citation>
    <scope>NUCLEOTIDE SEQUENCE</scope>
    <source>
        <strain evidence="3">20NA77.5</strain>
    </source>
</reference>